<evidence type="ECO:0000259" key="2">
    <source>
        <dbReference type="Pfam" id="PF26120"/>
    </source>
</evidence>
<dbReference type="Gene3D" id="2.60.40.3620">
    <property type="match status" value="1"/>
</dbReference>
<comment type="caution">
    <text evidence="3">The sequence shown here is derived from an EMBL/GenBank/DDBJ whole genome shotgun (WGS) entry which is preliminary data.</text>
</comment>
<reference evidence="3" key="1">
    <citation type="submission" date="2019-03" db="EMBL/GenBank/DDBJ databases">
        <title>Single cell metagenomics reveals metabolic interactions within the superorganism composed of flagellate Streblomastix strix and complex community of Bacteroidetes bacteria on its surface.</title>
        <authorList>
            <person name="Treitli S.C."/>
            <person name="Kolisko M."/>
            <person name="Husnik F."/>
            <person name="Keeling P."/>
            <person name="Hampl V."/>
        </authorList>
    </citation>
    <scope>NUCLEOTIDE SEQUENCE</scope>
    <source>
        <strain evidence="3">STM</strain>
    </source>
</reference>
<dbReference type="Pfam" id="PF17142">
    <property type="entry name" value="SusF_N"/>
    <property type="match status" value="1"/>
</dbReference>
<name>A0A5J4PXQ0_9ZZZZ</name>
<proteinExistence type="predicted"/>
<feature type="domain" description="SusF first starch specific CBM" evidence="2">
    <location>
        <begin position="172"/>
        <end position="288"/>
    </location>
</feature>
<dbReference type="Pfam" id="PF26120">
    <property type="entry name" value="CBM_1st_SusF"/>
    <property type="match status" value="1"/>
</dbReference>
<evidence type="ECO:0000313" key="3">
    <source>
        <dbReference type="EMBL" id="KAA6313479.1"/>
    </source>
</evidence>
<evidence type="ECO:0000259" key="1">
    <source>
        <dbReference type="Pfam" id="PF17142"/>
    </source>
</evidence>
<dbReference type="EMBL" id="SNRY01006045">
    <property type="protein sequence ID" value="KAA6313479.1"/>
    <property type="molecule type" value="Genomic_DNA"/>
</dbReference>
<protein>
    <submittedName>
        <fullName evidence="3">Outer membrane protein SusF</fullName>
    </submittedName>
</protein>
<dbReference type="CDD" id="cd12964">
    <property type="entry name" value="CBM-Fa"/>
    <property type="match status" value="1"/>
</dbReference>
<organism evidence="3">
    <name type="scientific">termite gut metagenome</name>
    <dbReference type="NCBI Taxonomy" id="433724"/>
    <lineage>
        <taxon>unclassified sequences</taxon>
        <taxon>metagenomes</taxon>
        <taxon>organismal metagenomes</taxon>
    </lineage>
</organism>
<feature type="domain" description="Outer membrane protein SusF N-terminal" evidence="1">
    <location>
        <begin position="19"/>
        <end position="145"/>
    </location>
</feature>
<dbReference type="AlphaFoldDB" id="A0A5J4PXQ0"/>
<sequence>MKKISLYITMFLAVCLLACTEDFNEDVAAPQSYPEESPQVINGFAIALDGGFTSPVVLKNLEENASIQAVKATATPEMTEGASVTFRLQLSDTESFTRIIDLPSQSENNAAVVDASDLNGAVKELFGKAPNPRAIHLRAYVYILDGTSASQLPDPVSLGTVTVTPIAPNIEQAYYLIGTPNDWEASNVSTLIAFNHSGNDVYEDSYFTLLVESPGDCYWKVVPQSIVTAVETGVAESVWIDGVLGTEIDSDASLEGKLDVKTTGAMKIADKGWAKITLNMMESTYTVEVIGEMKLQLYVAGAHQGWDPAAAPIVYSRNFDMKYDGYV</sequence>
<gene>
    <name evidence="3" type="ORF">EZS27_035755</name>
</gene>
<accession>A0A5J4PXQ0</accession>
<dbReference type="InterPro" id="IPR058976">
    <property type="entry name" value="CBM_1st_SusF"/>
</dbReference>
<feature type="non-terminal residue" evidence="3">
    <location>
        <position position="327"/>
    </location>
</feature>
<dbReference type="InterPro" id="IPR033408">
    <property type="entry name" value="SusF_N"/>
</dbReference>